<reference evidence="1 2" key="1">
    <citation type="journal article" date="2019" name="Sci. Rep.">
        <title>Orb-weaving spider Araneus ventricosus genome elucidates the spidroin gene catalogue.</title>
        <authorList>
            <person name="Kono N."/>
            <person name="Nakamura H."/>
            <person name="Ohtoshi R."/>
            <person name="Moran D.A.P."/>
            <person name="Shinohara A."/>
            <person name="Yoshida Y."/>
            <person name="Fujiwara M."/>
            <person name="Mori M."/>
            <person name="Tomita M."/>
            <person name="Arakawa K."/>
        </authorList>
    </citation>
    <scope>NUCLEOTIDE SEQUENCE [LARGE SCALE GENOMIC DNA]</scope>
</reference>
<proteinExistence type="predicted"/>
<dbReference type="AlphaFoldDB" id="A0A4Y2DDL6"/>
<keyword evidence="2" id="KW-1185">Reference proteome</keyword>
<protein>
    <submittedName>
        <fullName evidence="1">Uncharacterized protein</fullName>
    </submittedName>
</protein>
<sequence length="157" mass="17489">MCVIPYQVASRTQNILYEICYGFYPDGAFEQLVATASSPTKRDRAWQATETEGMVWMEGTGSLNISCKSILITGKSVPKKWNKRIPDVARVRNGTYNTLNLIIQFFTVTSFIDFLLPSLVSLTPRPAAKPLHTSLSTLGIPSFHLHLRQNASPCPRA</sequence>
<gene>
    <name evidence="1" type="ORF">AVEN_213252_1</name>
</gene>
<comment type="caution">
    <text evidence="1">The sequence shown here is derived from an EMBL/GenBank/DDBJ whole genome shotgun (WGS) entry which is preliminary data.</text>
</comment>
<evidence type="ECO:0000313" key="2">
    <source>
        <dbReference type="Proteomes" id="UP000499080"/>
    </source>
</evidence>
<dbReference type="EMBL" id="BGPR01000351">
    <property type="protein sequence ID" value="GBM14902.1"/>
    <property type="molecule type" value="Genomic_DNA"/>
</dbReference>
<dbReference type="Proteomes" id="UP000499080">
    <property type="component" value="Unassembled WGS sequence"/>
</dbReference>
<evidence type="ECO:0000313" key="1">
    <source>
        <dbReference type="EMBL" id="GBM14902.1"/>
    </source>
</evidence>
<name>A0A4Y2DDL6_ARAVE</name>
<organism evidence="1 2">
    <name type="scientific">Araneus ventricosus</name>
    <name type="common">Orbweaver spider</name>
    <name type="synonym">Epeira ventricosa</name>
    <dbReference type="NCBI Taxonomy" id="182803"/>
    <lineage>
        <taxon>Eukaryota</taxon>
        <taxon>Metazoa</taxon>
        <taxon>Ecdysozoa</taxon>
        <taxon>Arthropoda</taxon>
        <taxon>Chelicerata</taxon>
        <taxon>Arachnida</taxon>
        <taxon>Araneae</taxon>
        <taxon>Araneomorphae</taxon>
        <taxon>Entelegynae</taxon>
        <taxon>Araneoidea</taxon>
        <taxon>Araneidae</taxon>
        <taxon>Araneus</taxon>
    </lineage>
</organism>
<accession>A0A4Y2DDL6</accession>